<evidence type="ECO:0000256" key="2">
    <source>
        <dbReference type="ARBA" id="ARBA00022801"/>
    </source>
</evidence>
<name>A0A3E2TRU1_9FIRM</name>
<gene>
    <name evidence="4" type="ORF">DW070_03280</name>
</gene>
<feature type="domain" description="Peptidase M20 dimerisation" evidence="3">
    <location>
        <begin position="177"/>
        <end position="254"/>
    </location>
</feature>
<accession>A0A3E2TRU1</accession>
<dbReference type="Pfam" id="PF01546">
    <property type="entry name" value="Peptidase_M20"/>
    <property type="match status" value="1"/>
</dbReference>
<reference evidence="4 5" key="1">
    <citation type="submission" date="2018-08" db="EMBL/GenBank/DDBJ databases">
        <title>A genome reference for cultivated species of the human gut microbiota.</title>
        <authorList>
            <person name="Zou Y."/>
            <person name="Xue W."/>
            <person name="Luo G."/>
        </authorList>
    </citation>
    <scope>NUCLEOTIDE SEQUENCE [LARGE SCALE GENOMIC DNA]</scope>
    <source>
        <strain evidence="4 5">AF45-17</strain>
    </source>
</reference>
<dbReference type="Pfam" id="PF07687">
    <property type="entry name" value="M20_dimer"/>
    <property type="match status" value="1"/>
</dbReference>
<dbReference type="Gene3D" id="3.40.630.10">
    <property type="entry name" value="Zn peptidases"/>
    <property type="match status" value="1"/>
</dbReference>
<dbReference type="InterPro" id="IPR036264">
    <property type="entry name" value="Bact_exopeptidase_dim_dom"/>
</dbReference>
<organism evidence="4 5">
    <name type="scientific">Coprococcus catus</name>
    <dbReference type="NCBI Taxonomy" id="116085"/>
    <lineage>
        <taxon>Bacteria</taxon>
        <taxon>Bacillati</taxon>
        <taxon>Bacillota</taxon>
        <taxon>Clostridia</taxon>
        <taxon>Lachnospirales</taxon>
        <taxon>Lachnospiraceae</taxon>
        <taxon>Coprococcus</taxon>
    </lineage>
</organism>
<keyword evidence="1" id="KW-0479">Metal-binding</keyword>
<dbReference type="SUPFAM" id="SSF53187">
    <property type="entry name" value="Zn-dependent exopeptidases"/>
    <property type="match status" value="1"/>
</dbReference>
<evidence type="ECO:0000313" key="5">
    <source>
        <dbReference type="Proteomes" id="UP000260773"/>
    </source>
</evidence>
<comment type="caution">
    <text evidence="4">The sequence shown here is derived from an EMBL/GenBank/DDBJ whole genome shotgun (WGS) entry which is preliminary data.</text>
</comment>
<proteinExistence type="predicted"/>
<dbReference type="InterPro" id="IPR011650">
    <property type="entry name" value="Peptidase_M20_dimer"/>
</dbReference>
<dbReference type="AlphaFoldDB" id="A0A3E2TRU1"/>
<dbReference type="SUPFAM" id="SSF55031">
    <property type="entry name" value="Bacterial exopeptidase dimerisation domain"/>
    <property type="match status" value="1"/>
</dbReference>
<dbReference type="GO" id="GO:0046872">
    <property type="term" value="F:metal ion binding"/>
    <property type="evidence" value="ECO:0007669"/>
    <property type="project" value="UniProtKB-KW"/>
</dbReference>
<dbReference type="InterPro" id="IPR050072">
    <property type="entry name" value="Peptidase_M20A"/>
</dbReference>
<keyword evidence="2 4" id="KW-0378">Hydrolase</keyword>
<dbReference type="Proteomes" id="UP000260773">
    <property type="component" value="Unassembled WGS sequence"/>
</dbReference>
<sequence length="379" mass="41939">MDIKTFAKEHFEEYKALICQLTAIPAPSHHEERRAAFICEYLHQLGYGQAFIDDAKNVICEVKGSDLEAPVHIFMAHTDTVFPDETEIPVVVEDGCIKAPGVGDDTTNVCAILMTLKYLSEKKIVPKQTMVFALNSCEEGLGNLKGCRALVKQYTGRIGQLVSYDCGYNAGTVWAVGSRRYEIRIRTTGGHSYADFGATNAIAVAADMIHDFYEIDTNTMPGKTTYNVGLIEGGTSVNTIAQDVKILYEYRSDRMMGLELMEREMSVIVDKYTDREDARVDIEMIGDRPSMGQVDKKKMAELQKRAEGIIFRNTGVMPMFGSGSTDCNIPLSMGIPAICFGAYLGGGQHTREEYVRIDSLETGLCAAMEMICEDMTNPL</sequence>
<evidence type="ECO:0000256" key="1">
    <source>
        <dbReference type="ARBA" id="ARBA00022723"/>
    </source>
</evidence>
<dbReference type="InterPro" id="IPR002933">
    <property type="entry name" value="Peptidase_M20"/>
</dbReference>
<evidence type="ECO:0000259" key="3">
    <source>
        <dbReference type="Pfam" id="PF07687"/>
    </source>
</evidence>
<dbReference type="EMBL" id="QVEP01000005">
    <property type="protein sequence ID" value="RGB81482.1"/>
    <property type="molecule type" value="Genomic_DNA"/>
</dbReference>
<dbReference type="Gene3D" id="3.30.70.360">
    <property type="match status" value="1"/>
</dbReference>
<evidence type="ECO:0000313" key="4">
    <source>
        <dbReference type="EMBL" id="RGB81482.1"/>
    </source>
</evidence>
<dbReference type="PANTHER" id="PTHR43808">
    <property type="entry name" value="ACETYLORNITHINE DEACETYLASE"/>
    <property type="match status" value="1"/>
</dbReference>
<dbReference type="GO" id="GO:0016787">
    <property type="term" value="F:hydrolase activity"/>
    <property type="evidence" value="ECO:0007669"/>
    <property type="project" value="UniProtKB-KW"/>
</dbReference>
<dbReference type="PANTHER" id="PTHR43808:SF17">
    <property type="entry name" value="PEPTIDASE M20"/>
    <property type="match status" value="1"/>
</dbReference>
<protein>
    <submittedName>
        <fullName evidence="4">M20/M25/M40 family metallo-hydrolase</fullName>
    </submittedName>
</protein>